<dbReference type="Pfam" id="PF14691">
    <property type="entry name" value="Fer4_20"/>
    <property type="match status" value="1"/>
</dbReference>
<evidence type="ECO:0000313" key="14">
    <source>
        <dbReference type="Proteomes" id="UP000192917"/>
    </source>
</evidence>
<evidence type="ECO:0000256" key="7">
    <source>
        <dbReference type="ARBA" id="ARBA00047685"/>
    </source>
</evidence>
<dbReference type="InterPro" id="IPR036188">
    <property type="entry name" value="FAD/NAD-bd_sf"/>
</dbReference>
<reference evidence="13 14" key="1">
    <citation type="submission" date="2017-04" db="EMBL/GenBank/DDBJ databases">
        <authorList>
            <person name="Afonso C.L."/>
            <person name="Miller P.J."/>
            <person name="Scott M.A."/>
            <person name="Spackman E."/>
            <person name="Goraichik I."/>
            <person name="Dimitrov K.M."/>
            <person name="Suarez D.L."/>
            <person name="Swayne D.E."/>
        </authorList>
    </citation>
    <scope>NUCLEOTIDE SEQUENCE [LARGE SCALE GENOMIC DNA]</scope>
    <source>
        <strain evidence="13 14">USBA 355</strain>
    </source>
</reference>
<protein>
    <recommendedName>
        <fullName evidence="11">dihydrouracil dehydrogenase (NAD(+))</fullName>
        <ecNumber evidence="11">1.3.1.1</ecNumber>
    </recommendedName>
    <alternativeName>
        <fullName evidence="6">Dihydrothymine dehydrogenase</fullName>
    </alternativeName>
    <alternativeName>
        <fullName evidence="5">Dihydrouracil dehydrogenase</fullName>
    </alternativeName>
</protein>
<evidence type="ECO:0000256" key="5">
    <source>
        <dbReference type="ARBA" id="ARBA00030119"/>
    </source>
</evidence>
<dbReference type="PROSITE" id="PS51379">
    <property type="entry name" value="4FE4S_FER_2"/>
    <property type="match status" value="1"/>
</dbReference>
<evidence type="ECO:0000256" key="1">
    <source>
        <dbReference type="ARBA" id="ARBA00001917"/>
    </source>
</evidence>
<dbReference type="InterPro" id="IPR028261">
    <property type="entry name" value="DPD_II"/>
</dbReference>
<keyword evidence="4" id="KW-0560">Oxidoreductase</keyword>
<evidence type="ECO:0000259" key="12">
    <source>
        <dbReference type="PROSITE" id="PS51379"/>
    </source>
</evidence>
<dbReference type="PRINTS" id="PR00368">
    <property type="entry name" value="FADPNR"/>
</dbReference>
<keyword evidence="3" id="KW-0288">FMN</keyword>
<evidence type="ECO:0000256" key="4">
    <source>
        <dbReference type="ARBA" id="ARBA00023002"/>
    </source>
</evidence>
<name>A0A1Y6BVD5_9PROT</name>
<comment type="subunit">
    <text evidence="10">Heterotetramer of 2 PreA and 2 PreT subunits.</text>
</comment>
<dbReference type="SUPFAM" id="SSF51971">
    <property type="entry name" value="Nucleotide-binding domain"/>
    <property type="match status" value="1"/>
</dbReference>
<accession>A0A1Y6BVD5</accession>
<dbReference type="Proteomes" id="UP000192917">
    <property type="component" value="Unassembled WGS sequence"/>
</dbReference>
<sequence length="448" mass="47319">MSDRDGVRPGRLESETLAANFADKHPPLDRQAALVESNRCYFCFDAPCVQACPTGIDIPGFIRKIQTGNLKGSAVDILSANIMGGMCARVCPVEELCEEACVRNYGEAKPVAIGALQRYATDHLFAEGVQPFSRAAASGRTVAVVGAGPAGLSCAHRLARLGHEVVVFEAKDKAGGLNEYGIAAYKATDGFAQQEVAFILSLGGIRIETGRALGRDVTLDGLRRDYDAVFLGVGLATTAGLGLEGEDLPGVEDAVAFIERLRQAGDRRDLPVGRRVVVVGGGNTAIDAAVQSRLLGAETVTLLYRRGPEQMSATRVEQDWARTHGVTIRHWAVPTRLVARDGRLAAVACEATRLDGAGQLAGTGERFELEADQLLKAIGQKLLADPLADGSAESAEIERGKLKVDAERATSLKGVWAGGDCIAGQDLTVSAVEDGKVAALAIDRYLRG</sequence>
<dbReference type="Gene3D" id="3.50.50.60">
    <property type="entry name" value="FAD/NAD(P)-binding domain"/>
    <property type="match status" value="2"/>
</dbReference>
<comment type="catalytic activity">
    <reaction evidence="7">
        <text>5,6-dihydrothymine + NAD(+) = thymine + NADH + H(+)</text>
        <dbReference type="Rhea" id="RHEA:28791"/>
        <dbReference type="ChEBI" id="CHEBI:15378"/>
        <dbReference type="ChEBI" id="CHEBI:17821"/>
        <dbReference type="ChEBI" id="CHEBI:27468"/>
        <dbReference type="ChEBI" id="CHEBI:57540"/>
        <dbReference type="ChEBI" id="CHEBI:57945"/>
        <dbReference type="EC" id="1.3.1.1"/>
    </reaction>
</comment>
<dbReference type="EC" id="1.3.1.1" evidence="11"/>
<organism evidence="13 14">
    <name type="scientific">Tistlia consotensis USBA 355</name>
    <dbReference type="NCBI Taxonomy" id="560819"/>
    <lineage>
        <taxon>Bacteria</taxon>
        <taxon>Pseudomonadati</taxon>
        <taxon>Pseudomonadota</taxon>
        <taxon>Alphaproteobacteria</taxon>
        <taxon>Rhodospirillales</taxon>
        <taxon>Rhodovibrionaceae</taxon>
        <taxon>Tistlia</taxon>
    </lineage>
</organism>
<evidence type="ECO:0000256" key="2">
    <source>
        <dbReference type="ARBA" id="ARBA00022630"/>
    </source>
</evidence>
<gene>
    <name evidence="13" type="ORF">SAMN05428998_11064</name>
</gene>
<dbReference type="STRING" id="560819.SAMN05428998_11064"/>
<proteinExistence type="predicted"/>
<dbReference type="AlphaFoldDB" id="A0A1Y6BVD5"/>
<evidence type="ECO:0000256" key="6">
    <source>
        <dbReference type="ARBA" id="ARBA00032722"/>
    </source>
</evidence>
<dbReference type="SUPFAM" id="SSF46548">
    <property type="entry name" value="alpha-helical ferredoxin"/>
    <property type="match status" value="1"/>
</dbReference>
<evidence type="ECO:0000256" key="3">
    <source>
        <dbReference type="ARBA" id="ARBA00022643"/>
    </source>
</evidence>
<evidence type="ECO:0000313" key="13">
    <source>
        <dbReference type="EMBL" id="SMF29775.1"/>
    </source>
</evidence>
<dbReference type="PRINTS" id="PR00469">
    <property type="entry name" value="PNDRDTASEII"/>
</dbReference>
<dbReference type="Gene3D" id="1.10.1060.10">
    <property type="entry name" value="Alpha-helical ferredoxin"/>
    <property type="match status" value="1"/>
</dbReference>
<evidence type="ECO:0000256" key="10">
    <source>
        <dbReference type="ARBA" id="ARBA00049714"/>
    </source>
</evidence>
<dbReference type="Pfam" id="PF07992">
    <property type="entry name" value="Pyr_redox_2"/>
    <property type="match status" value="1"/>
</dbReference>
<dbReference type="EMBL" id="FWZX01000010">
    <property type="protein sequence ID" value="SMF29775.1"/>
    <property type="molecule type" value="Genomic_DNA"/>
</dbReference>
<keyword evidence="14" id="KW-1185">Reference proteome</keyword>
<comment type="cofactor">
    <cofactor evidence="1">
        <name>FMN</name>
        <dbReference type="ChEBI" id="CHEBI:58210"/>
    </cofactor>
</comment>
<keyword evidence="2" id="KW-0285">Flavoprotein</keyword>
<comment type="catalytic activity">
    <reaction evidence="8">
        <text>5,6-dihydrouracil + NAD(+) = uracil + NADH + H(+)</text>
        <dbReference type="Rhea" id="RHEA:20189"/>
        <dbReference type="ChEBI" id="CHEBI:15378"/>
        <dbReference type="ChEBI" id="CHEBI:15901"/>
        <dbReference type="ChEBI" id="CHEBI:17568"/>
        <dbReference type="ChEBI" id="CHEBI:57540"/>
        <dbReference type="ChEBI" id="CHEBI:57945"/>
        <dbReference type="EC" id="1.3.1.1"/>
    </reaction>
</comment>
<comment type="function">
    <text evidence="9">Involved in pyrimidine base degradation. Catalyzes physiologically the reduction of uracil to 5,6-dihydrouracil (DHU) by using NADH as a specific cosubstrate. It also catalyzes the reverse reaction and the reduction of thymine to 5,6-dihydrothymine (DHT).</text>
</comment>
<evidence type="ECO:0000256" key="8">
    <source>
        <dbReference type="ARBA" id="ARBA00048792"/>
    </source>
</evidence>
<dbReference type="InterPro" id="IPR009051">
    <property type="entry name" value="Helical_ferredxn"/>
</dbReference>
<evidence type="ECO:0000256" key="9">
    <source>
        <dbReference type="ARBA" id="ARBA00049578"/>
    </source>
</evidence>
<evidence type="ECO:0000256" key="11">
    <source>
        <dbReference type="ARBA" id="ARBA00049728"/>
    </source>
</evidence>
<dbReference type="GO" id="GO:0004159">
    <property type="term" value="F:dihydropyrimidine dehydrogenase (NAD+) activity"/>
    <property type="evidence" value="ECO:0007669"/>
    <property type="project" value="UniProtKB-EC"/>
</dbReference>
<dbReference type="InterPro" id="IPR023753">
    <property type="entry name" value="FAD/NAD-binding_dom"/>
</dbReference>
<feature type="domain" description="4Fe-4S ferredoxin-type" evidence="12">
    <location>
        <begin position="31"/>
        <end position="61"/>
    </location>
</feature>
<dbReference type="RefSeq" id="WP_085123288.1">
    <property type="nucleotide sequence ID" value="NZ_FWZX01000010.1"/>
</dbReference>
<dbReference type="PANTHER" id="PTHR43073">
    <property type="entry name" value="DIHYDROPYRIMIDINE DEHYDROGENASE [NADP(+)]"/>
    <property type="match status" value="1"/>
</dbReference>
<dbReference type="GO" id="GO:0051536">
    <property type="term" value="F:iron-sulfur cluster binding"/>
    <property type="evidence" value="ECO:0007669"/>
    <property type="project" value="InterPro"/>
</dbReference>
<dbReference type="PANTHER" id="PTHR43073:SF2">
    <property type="entry name" value="DIHYDROPYRIMIDINE DEHYDROGENASE [NADP(+)]"/>
    <property type="match status" value="1"/>
</dbReference>
<dbReference type="InterPro" id="IPR017896">
    <property type="entry name" value="4Fe4S_Fe-S-bd"/>
</dbReference>